<evidence type="ECO:0000256" key="1">
    <source>
        <dbReference type="SAM" id="MobiDB-lite"/>
    </source>
</evidence>
<dbReference type="EMBL" id="JRAI01000005">
    <property type="protein sequence ID" value="KGN88002.1"/>
    <property type="molecule type" value="Genomic_DNA"/>
</dbReference>
<organism evidence="3 4">
    <name type="scientific">Porphyromonas gulae</name>
    <dbReference type="NCBI Taxonomy" id="111105"/>
    <lineage>
        <taxon>Bacteria</taxon>
        <taxon>Pseudomonadati</taxon>
        <taxon>Bacteroidota</taxon>
        <taxon>Bacteroidia</taxon>
        <taxon>Bacteroidales</taxon>
        <taxon>Porphyromonadaceae</taxon>
        <taxon>Porphyromonas</taxon>
    </lineage>
</organism>
<dbReference type="AlphaFoldDB" id="A0A0A2FD03"/>
<comment type="caution">
    <text evidence="3">The sequence shown here is derived from an EMBL/GenBank/DDBJ whole genome shotgun (WGS) entry which is preliminary data.</text>
</comment>
<feature type="region of interest" description="Disordered" evidence="1">
    <location>
        <begin position="141"/>
        <end position="171"/>
    </location>
</feature>
<reference evidence="3 4" key="1">
    <citation type="submission" date="2014-08" db="EMBL/GenBank/DDBJ databases">
        <title>Porphyromonas gulae strain:COT-052_OH1451 Genome sequencing.</title>
        <authorList>
            <person name="Wallis C."/>
            <person name="Deusch O."/>
            <person name="O'Flynn C."/>
            <person name="Davis I."/>
            <person name="Jospin G."/>
            <person name="Darling A.E."/>
            <person name="Coil D.A."/>
            <person name="Alexiev A."/>
            <person name="Horsfall A."/>
            <person name="Kirkwood N."/>
            <person name="Harris S."/>
            <person name="Eisen J.A."/>
        </authorList>
    </citation>
    <scope>NUCLEOTIDE SEQUENCE [LARGE SCALE GENOMIC DNA]</scope>
    <source>
        <strain evidence="4">COT-052 OH1451</strain>
    </source>
</reference>
<evidence type="ECO:0000313" key="4">
    <source>
        <dbReference type="Proteomes" id="UP000030130"/>
    </source>
</evidence>
<proteinExistence type="predicted"/>
<dbReference type="RefSeq" id="WP_039419921.1">
    <property type="nucleotide sequence ID" value="NZ_JRAI01000005.1"/>
</dbReference>
<keyword evidence="2" id="KW-0472">Membrane</keyword>
<gene>
    <name evidence="3" type="ORF">HR08_01015</name>
</gene>
<evidence type="ECO:0000256" key="2">
    <source>
        <dbReference type="SAM" id="Phobius"/>
    </source>
</evidence>
<name>A0A0A2FD03_9PORP</name>
<feature type="transmembrane region" description="Helical" evidence="2">
    <location>
        <begin position="6"/>
        <end position="28"/>
    </location>
</feature>
<evidence type="ECO:0000313" key="3">
    <source>
        <dbReference type="EMBL" id="KGN88002.1"/>
    </source>
</evidence>
<protein>
    <submittedName>
        <fullName evidence="3">Uncharacterized protein</fullName>
    </submittedName>
</protein>
<keyword evidence="2" id="KW-0812">Transmembrane</keyword>
<keyword evidence="2" id="KW-1133">Transmembrane helix</keyword>
<dbReference type="Proteomes" id="UP000030130">
    <property type="component" value="Unassembled WGS sequence"/>
</dbReference>
<sequence>MGETWMNIALTALTGSMIGNLILGINAYRFRKQESAQKNAEAITASTNTVESVANAADSAADRYEAAMEKRFKMQEMYYEERERRMELGSRIRILENGQRAAEYDRAENRRKILGLQRKLDEMISRTTFAETNICFRDPCPIREPKKGTYNGEKKETQEIQTKEGNESIAG</sequence>
<accession>A0A0A2FD03</accession>